<feature type="transmembrane region" description="Helical" evidence="1">
    <location>
        <begin position="68"/>
        <end position="87"/>
    </location>
</feature>
<feature type="transmembrane region" description="Helical" evidence="1">
    <location>
        <begin position="44"/>
        <end position="61"/>
    </location>
</feature>
<dbReference type="AlphaFoldDB" id="A0A2H1EJA4"/>
<keyword evidence="1" id="KW-0812">Transmembrane</keyword>
<organism evidence="2 3">
    <name type="scientific">Nitrosotalea sinensis</name>
    <dbReference type="NCBI Taxonomy" id="1499975"/>
    <lineage>
        <taxon>Archaea</taxon>
        <taxon>Nitrososphaerota</taxon>
        <taxon>Nitrososphaeria</taxon>
        <taxon>Nitrosotaleales</taxon>
        <taxon>Nitrosotaleaceae</taxon>
        <taxon>Nitrosotalea</taxon>
    </lineage>
</organism>
<evidence type="ECO:0000256" key="1">
    <source>
        <dbReference type="SAM" id="Phobius"/>
    </source>
</evidence>
<gene>
    <name evidence="2" type="ORF">NSIN_80076</name>
</gene>
<reference evidence="3" key="1">
    <citation type="submission" date="2016-12" db="EMBL/GenBank/DDBJ databases">
        <authorList>
            <person name="Herbold C."/>
        </authorList>
    </citation>
    <scope>NUCLEOTIDE SEQUENCE [LARGE SCALE GENOMIC DNA]</scope>
</reference>
<dbReference type="RefSeq" id="WP_101010921.1">
    <property type="nucleotide sequence ID" value="NZ_FRFC01000009.1"/>
</dbReference>
<dbReference type="EMBL" id="FRFC01000009">
    <property type="protein sequence ID" value="SHO48038.1"/>
    <property type="molecule type" value="Genomic_DNA"/>
</dbReference>
<accession>A0A2H1EJA4</accession>
<proteinExistence type="predicted"/>
<evidence type="ECO:0000313" key="2">
    <source>
        <dbReference type="EMBL" id="SHO48038.1"/>
    </source>
</evidence>
<keyword evidence="3" id="KW-1185">Reference proteome</keyword>
<sequence>MDRLTSGLIALITLLALSNSGLYFFVAYSQMQESADGPSQIETMLFATAAISYLPLGIWMIKNRLHSRAPYVIASLLSVALVGLYVISRTVSLPVVGLQEDIGVIDLSAKALQGGIIALSIVLVLKWNKAKIQHSL</sequence>
<dbReference type="OrthoDB" id="11595at2157"/>
<name>A0A2H1EJA4_9ARCH</name>
<keyword evidence="1" id="KW-0472">Membrane</keyword>
<keyword evidence="1" id="KW-1133">Transmembrane helix</keyword>
<dbReference type="Proteomes" id="UP000232412">
    <property type="component" value="Unassembled WGS sequence"/>
</dbReference>
<feature type="transmembrane region" description="Helical" evidence="1">
    <location>
        <begin position="107"/>
        <end position="125"/>
    </location>
</feature>
<protein>
    <submittedName>
        <fullName evidence="2">Uncharacterized protein</fullName>
    </submittedName>
</protein>
<evidence type="ECO:0000313" key="3">
    <source>
        <dbReference type="Proteomes" id="UP000232412"/>
    </source>
</evidence>